<dbReference type="PANTHER" id="PTHR31793:SF37">
    <property type="entry name" value="ACYL-COA THIOESTER HYDROLASE YBGC"/>
    <property type="match status" value="1"/>
</dbReference>
<proteinExistence type="inferred from homology"/>
<protein>
    <submittedName>
        <fullName evidence="3">4-hydroxybenzoyl-CoA thioesterase</fullName>
    </submittedName>
</protein>
<gene>
    <name evidence="3" type="ORF">TBH_C2243</name>
</gene>
<reference evidence="3 4" key="1">
    <citation type="journal article" date="2014" name="PLoS ONE">
        <title>Physiological and genomic features of a novel sulfur-oxidizing gammaproteobacterium belonging to a previously uncultivated symbiotic lineage isolated from a hydrothermal vent.</title>
        <authorList>
            <person name="Nunoura T."/>
            <person name="Takaki Y."/>
            <person name="Kazama H."/>
            <person name="Kakuta J."/>
            <person name="Shimamura S."/>
            <person name="Makita H."/>
            <person name="Hirai M."/>
            <person name="Miyazaki M."/>
            <person name="Takai K."/>
        </authorList>
    </citation>
    <scope>NUCLEOTIDE SEQUENCE [LARGE SCALE GENOMIC DNA]</scope>
    <source>
        <strain evidence="3 4">Hiromi1</strain>
    </source>
</reference>
<organism evidence="3 4">
    <name type="scientific">Thiolapillus brandeum</name>
    <dbReference type="NCBI Taxonomy" id="1076588"/>
    <lineage>
        <taxon>Bacteria</taxon>
        <taxon>Pseudomonadati</taxon>
        <taxon>Pseudomonadota</taxon>
        <taxon>Gammaproteobacteria</taxon>
        <taxon>Chromatiales</taxon>
        <taxon>Sedimenticolaceae</taxon>
        <taxon>Thiolapillus</taxon>
    </lineage>
</organism>
<comment type="similarity">
    <text evidence="1">Belongs to the 4-hydroxybenzoyl-CoA thioesterase family.</text>
</comment>
<dbReference type="InterPro" id="IPR006684">
    <property type="entry name" value="YbgC/YbaW"/>
</dbReference>
<dbReference type="Proteomes" id="UP000031631">
    <property type="component" value="Chromosome"/>
</dbReference>
<evidence type="ECO:0000313" key="3">
    <source>
        <dbReference type="EMBL" id="BAO45154.1"/>
    </source>
</evidence>
<dbReference type="CDD" id="cd00586">
    <property type="entry name" value="4HBT"/>
    <property type="match status" value="1"/>
</dbReference>
<dbReference type="RefSeq" id="WP_041068496.1">
    <property type="nucleotide sequence ID" value="NZ_AP012273.1"/>
</dbReference>
<evidence type="ECO:0000313" key="4">
    <source>
        <dbReference type="Proteomes" id="UP000031631"/>
    </source>
</evidence>
<dbReference type="Gene3D" id="3.10.129.10">
    <property type="entry name" value="Hotdog Thioesterase"/>
    <property type="match status" value="1"/>
</dbReference>
<dbReference type="InterPro" id="IPR029069">
    <property type="entry name" value="HotDog_dom_sf"/>
</dbReference>
<dbReference type="SUPFAM" id="SSF54637">
    <property type="entry name" value="Thioesterase/thiol ester dehydrase-isomerase"/>
    <property type="match status" value="1"/>
</dbReference>
<keyword evidence="4" id="KW-1185">Reference proteome</keyword>
<dbReference type="InterPro" id="IPR050563">
    <property type="entry name" value="4-hydroxybenzoyl-CoA_TE"/>
</dbReference>
<dbReference type="GO" id="GO:0047617">
    <property type="term" value="F:fatty acyl-CoA hydrolase activity"/>
    <property type="evidence" value="ECO:0007669"/>
    <property type="project" value="TreeGrafter"/>
</dbReference>
<keyword evidence="2" id="KW-0378">Hydrolase</keyword>
<sequence length="135" mass="15820">MNYRFPVRVYYEDTDAAGIVYYANYFRFMERARTEWLRDLGFEQDVLREEYGIVFVVRSASADYRAPARFNDLLWVTGEIRKHSRTAMTIAQDVYRQDDDELLCRGEVGIVSVNIESFRPAPIPGIILEKLKHAD</sequence>
<dbReference type="NCBIfam" id="TIGR02799">
    <property type="entry name" value="thio_ybgC"/>
    <property type="match status" value="1"/>
</dbReference>
<dbReference type="NCBIfam" id="TIGR00051">
    <property type="entry name" value="YbgC/FadM family acyl-CoA thioesterase"/>
    <property type="match status" value="1"/>
</dbReference>
<dbReference type="OrthoDB" id="9808429at2"/>
<name>A0A7U6GKA3_9GAMM</name>
<dbReference type="PIRSF" id="PIRSF003230">
    <property type="entry name" value="YbgC"/>
    <property type="match status" value="1"/>
</dbReference>
<accession>A0A7U6GKA3</accession>
<dbReference type="EMBL" id="AP012273">
    <property type="protein sequence ID" value="BAO45154.1"/>
    <property type="molecule type" value="Genomic_DNA"/>
</dbReference>
<evidence type="ECO:0000256" key="1">
    <source>
        <dbReference type="ARBA" id="ARBA00005953"/>
    </source>
</evidence>
<dbReference type="FunFam" id="3.10.129.10:FF:000004">
    <property type="entry name" value="Tol-pal system-associated acyl-CoA thioesterase"/>
    <property type="match status" value="1"/>
</dbReference>
<dbReference type="KEGG" id="tbn:TBH_C2243"/>
<dbReference type="Pfam" id="PF13279">
    <property type="entry name" value="4HBT_2"/>
    <property type="match status" value="1"/>
</dbReference>
<evidence type="ECO:0000256" key="2">
    <source>
        <dbReference type="ARBA" id="ARBA00022801"/>
    </source>
</evidence>
<dbReference type="PANTHER" id="PTHR31793">
    <property type="entry name" value="4-HYDROXYBENZOYL-COA THIOESTERASE FAMILY MEMBER"/>
    <property type="match status" value="1"/>
</dbReference>
<dbReference type="InterPro" id="IPR014166">
    <property type="entry name" value="Tol-Pal_acyl-CoA_thioesterase"/>
</dbReference>
<dbReference type="AlphaFoldDB" id="A0A7U6GKA3"/>